<dbReference type="RefSeq" id="WP_165296483.1">
    <property type="nucleotide sequence ID" value="NZ_JAAKZZ010000001.1"/>
</dbReference>
<dbReference type="Proteomes" id="UP000477722">
    <property type="component" value="Unassembled WGS sequence"/>
</dbReference>
<keyword evidence="2" id="KW-1185">Reference proteome</keyword>
<name>A0A6G4WQA4_9ACTN</name>
<sequence>MPLTPMSLHELTETVLGCVCAALQVTAAQVPGQPGCPCRSCVVPGQPAWDWCDDPCGDPGDGGQLSVNLIRLFPTNPFPNEDRSVMGSRNCPMPTTTAAEIAVTLLRCAPTPDEQGCPPSCDELDQAAKVLHVDSMTVFNALYCCLNGSEPGRRRGRKYVMGQQRTVGPQGGCVGIEQRVTVALPGCWPCPEDSP</sequence>
<proteinExistence type="predicted"/>
<evidence type="ECO:0000313" key="1">
    <source>
        <dbReference type="EMBL" id="NGO66807.1"/>
    </source>
</evidence>
<comment type="caution">
    <text evidence="1">The sequence shown here is derived from an EMBL/GenBank/DDBJ whole genome shotgun (WGS) entry which is preliminary data.</text>
</comment>
<dbReference type="AlphaFoldDB" id="A0A6G4WQA4"/>
<reference evidence="1 2" key="1">
    <citation type="submission" date="2020-02" db="EMBL/GenBank/DDBJ databases">
        <title>Whole-genome analyses of novel actinobacteria.</title>
        <authorList>
            <person name="Sahin N."/>
            <person name="Tatar D."/>
        </authorList>
    </citation>
    <scope>NUCLEOTIDE SEQUENCE [LARGE SCALE GENOMIC DNA]</scope>
    <source>
        <strain evidence="1 2">SB3404</strain>
    </source>
</reference>
<accession>A0A6G4WQA4</accession>
<evidence type="ECO:0000313" key="2">
    <source>
        <dbReference type="Proteomes" id="UP000477722"/>
    </source>
</evidence>
<gene>
    <name evidence="1" type="ORF">G5C65_00200</name>
</gene>
<protein>
    <submittedName>
        <fullName evidence="1">Uncharacterized protein</fullName>
    </submittedName>
</protein>
<dbReference type="EMBL" id="JAAKZZ010000001">
    <property type="protein sequence ID" value="NGO66807.1"/>
    <property type="molecule type" value="Genomic_DNA"/>
</dbReference>
<organism evidence="1 2">
    <name type="scientific">Streptomyces boncukensis</name>
    <dbReference type="NCBI Taxonomy" id="2711219"/>
    <lineage>
        <taxon>Bacteria</taxon>
        <taxon>Bacillati</taxon>
        <taxon>Actinomycetota</taxon>
        <taxon>Actinomycetes</taxon>
        <taxon>Kitasatosporales</taxon>
        <taxon>Streptomycetaceae</taxon>
        <taxon>Streptomyces</taxon>
    </lineage>
</organism>